<dbReference type="EMBL" id="ABVL01000050">
    <property type="protein sequence ID" value="EDY15863.1"/>
    <property type="molecule type" value="Genomic_DNA"/>
</dbReference>
<dbReference type="GO" id="GO:0016758">
    <property type="term" value="F:hexosyltransferase activity"/>
    <property type="evidence" value="ECO:0007669"/>
    <property type="project" value="InterPro"/>
</dbReference>
<dbReference type="AlphaFoldDB" id="B4DCI7"/>
<dbReference type="Proteomes" id="UP000005824">
    <property type="component" value="Unassembled WGS sequence"/>
</dbReference>
<dbReference type="InterPro" id="IPR050519">
    <property type="entry name" value="Glycosyltransf_28_UgtP"/>
</dbReference>
<name>B4DCI7_9BACT</name>
<dbReference type="eggNOG" id="COG0707">
    <property type="taxonomic scope" value="Bacteria"/>
</dbReference>
<organism evidence="5 6">
    <name type="scientific">Chthoniobacter flavus Ellin428</name>
    <dbReference type="NCBI Taxonomy" id="497964"/>
    <lineage>
        <taxon>Bacteria</taxon>
        <taxon>Pseudomonadati</taxon>
        <taxon>Verrucomicrobiota</taxon>
        <taxon>Spartobacteria</taxon>
        <taxon>Chthoniobacterales</taxon>
        <taxon>Chthoniobacteraceae</taxon>
        <taxon>Chthoniobacter</taxon>
    </lineage>
</organism>
<dbReference type="PANTHER" id="PTHR43025">
    <property type="entry name" value="MONOGALACTOSYLDIACYLGLYCEROL SYNTHASE"/>
    <property type="match status" value="1"/>
</dbReference>
<comment type="similarity">
    <text evidence="1">Belongs to the glycosyltransferase 28 family.</text>
</comment>
<feature type="domain" description="Diacylglycerol glucosyltransferase N-terminal" evidence="4">
    <location>
        <begin position="15"/>
        <end position="179"/>
    </location>
</feature>
<dbReference type="InterPro" id="IPR009695">
    <property type="entry name" value="Diacylglyc_glucosyltr_N"/>
</dbReference>
<comment type="caution">
    <text evidence="5">The sequence shown here is derived from an EMBL/GenBank/DDBJ whole genome shotgun (WGS) entry which is preliminary data.</text>
</comment>
<proteinExistence type="inferred from homology"/>
<gene>
    <name evidence="5" type="ORF">CfE428DRAFT_6628</name>
</gene>
<dbReference type="GO" id="GO:0009247">
    <property type="term" value="P:glycolipid biosynthetic process"/>
    <property type="evidence" value="ECO:0007669"/>
    <property type="project" value="InterPro"/>
</dbReference>
<evidence type="ECO:0000313" key="5">
    <source>
        <dbReference type="EMBL" id="EDY15863.1"/>
    </source>
</evidence>
<dbReference type="Gene3D" id="3.40.50.2000">
    <property type="entry name" value="Glycogen Phosphorylase B"/>
    <property type="match status" value="1"/>
</dbReference>
<evidence type="ECO:0000256" key="3">
    <source>
        <dbReference type="ARBA" id="ARBA00022679"/>
    </source>
</evidence>
<keyword evidence="6" id="KW-1185">Reference proteome</keyword>
<dbReference type="SUPFAM" id="SSF53756">
    <property type="entry name" value="UDP-Glycosyltransferase/glycogen phosphorylase"/>
    <property type="match status" value="1"/>
</dbReference>
<evidence type="ECO:0000259" key="4">
    <source>
        <dbReference type="Pfam" id="PF06925"/>
    </source>
</evidence>
<keyword evidence="2" id="KW-0328">Glycosyltransferase</keyword>
<evidence type="ECO:0000313" key="6">
    <source>
        <dbReference type="Proteomes" id="UP000005824"/>
    </source>
</evidence>
<dbReference type="Pfam" id="PF06925">
    <property type="entry name" value="MGDG_synth"/>
    <property type="match status" value="1"/>
</dbReference>
<sequence length="365" mass="40189">MPKVLLLTAGYGEGHNAAARGLHAALVEAGADAEIVDLFALTGGAFYEKTRRGYLDLINRAPKVWATAYALIHRVPMGALSTPFLGAMRRALAAIVAEKRPDVIVSVYPIYGYLVERLWPNTAKRPFAFHTVVTDSITINSIWYRCRSDSFLVPNEETARVMFHAGVPEKRLRVLGFPVPPRFARERPTRPACPPPRVLYMINAGKAQAPGIVERLLKVEPLHLTVTVGKDEALRARLEEVASRAGKSVEIHGWTPQMPELLMTHHILIGKAGGATVQECIAACTPMLMTQVVPGQEEGNAELLFQNRCGDLCRTPDALAEKIEHLFADGAAEWHAWEQNITRLSKPDAALQIAKFLLSAEAQQR</sequence>
<evidence type="ECO:0000256" key="1">
    <source>
        <dbReference type="ARBA" id="ARBA00006962"/>
    </source>
</evidence>
<dbReference type="GO" id="GO:0016020">
    <property type="term" value="C:membrane"/>
    <property type="evidence" value="ECO:0007669"/>
    <property type="project" value="GOC"/>
</dbReference>
<dbReference type="InParanoid" id="B4DCI7"/>
<dbReference type="RefSeq" id="WP_006983945.1">
    <property type="nucleotide sequence ID" value="NZ_ABVL01000050.1"/>
</dbReference>
<accession>B4DCI7</accession>
<reference evidence="5 6" key="1">
    <citation type="journal article" date="2011" name="J. Bacteriol.">
        <title>Genome sequence of Chthoniobacter flavus Ellin428, an aerobic heterotrophic soil bacterium.</title>
        <authorList>
            <person name="Kant R."/>
            <person name="van Passel M.W."/>
            <person name="Palva A."/>
            <person name="Lucas S."/>
            <person name="Lapidus A."/>
            <person name="Glavina Del Rio T."/>
            <person name="Dalin E."/>
            <person name="Tice H."/>
            <person name="Bruce D."/>
            <person name="Goodwin L."/>
            <person name="Pitluck S."/>
            <person name="Larimer F.W."/>
            <person name="Land M.L."/>
            <person name="Hauser L."/>
            <person name="Sangwan P."/>
            <person name="de Vos W.M."/>
            <person name="Janssen P.H."/>
            <person name="Smidt H."/>
        </authorList>
    </citation>
    <scope>NUCLEOTIDE SEQUENCE [LARGE SCALE GENOMIC DNA]</scope>
    <source>
        <strain evidence="5 6">Ellin428</strain>
    </source>
</reference>
<dbReference type="STRING" id="497964.CfE428DRAFT_6628"/>
<keyword evidence="3" id="KW-0808">Transferase</keyword>
<evidence type="ECO:0000256" key="2">
    <source>
        <dbReference type="ARBA" id="ARBA00022676"/>
    </source>
</evidence>
<dbReference type="PANTHER" id="PTHR43025:SF3">
    <property type="entry name" value="MONOGALACTOSYLDIACYLGLYCEROL SYNTHASE 1, CHLOROPLASTIC"/>
    <property type="match status" value="1"/>
</dbReference>
<protein>
    <submittedName>
        <fullName evidence="5">Monogalactosyldiacylglycerol synthase</fullName>
    </submittedName>
</protein>